<organism evidence="1 2">
    <name type="scientific">Exiguobacterium sp. (strain ATCC BAA-1283 / AT1b)</name>
    <dbReference type="NCBI Taxonomy" id="360911"/>
    <lineage>
        <taxon>Bacteria</taxon>
        <taxon>Bacillati</taxon>
        <taxon>Bacillota</taxon>
        <taxon>Bacilli</taxon>
        <taxon>Bacillales</taxon>
        <taxon>Bacillales Family XII. Incertae Sedis</taxon>
        <taxon>Exiguobacterium</taxon>
    </lineage>
</organism>
<proteinExistence type="predicted"/>
<dbReference type="EMBL" id="CP001615">
    <property type="protein sequence ID" value="ACQ68953.1"/>
    <property type="molecule type" value="Genomic_DNA"/>
</dbReference>
<protein>
    <submittedName>
        <fullName evidence="1">Uncharacterized protein</fullName>
    </submittedName>
</protein>
<dbReference type="AlphaFoldDB" id="C4L0N5"/>
<dbReference type="HOGENOM" id="CLU_2464479_0_0_9"/>
<name>C4L0N5_EXISA</name>
<evidence type="ECO:0000313" key="1">
    <source>
        <dbReference type="EMBL" id="ACQ68953.1"/>
    </source>
</evidence>
<dbReference type="Proteomes" id="UP000000716">
    <property type="component" value="Chromosome"/>
</dbReference>
<gene>
    <name evidence="1" type="ordered locus">EAT1b_0018</name>
</gene>
<accession>C4L0N5</accession>
<reference evidence="1 2" key="1">
    <citation type="journal article" date="2011" name="J. Bacteriol.">
        <title>Complete genome sequence of the Thermophilic Bacterium Exiguobacterium sp. AT1b.</title>
        <authorList>
            <person name="Vishnivetskaya T.A."/>
            <person name="Lucas S."/>
            <person name="Copeland A."/>
            <person name="Lapidus A."/>
            <person name="Glavina Del Rio T."/>
            <person name="Dalin E."/>
            <person name="Tice H."/>
            <person name="Bruce D.C."/>
            <person name="Goodwin L.A."/>
            <person name="Pitluck S."/>
            <person name="Saunders E."/>
            <person name="Brettin T."/>
            <person name="Detter C."/>
            <person name="Han C."/>
            <person name="Larimer F."/>
            <person name="Land M.L."/>
            <person name="Hauser L.J."/>
            <person name="Kyrpides N.C."/>
            <person name="Ovchinnikova G."/>
            <person name="Kathariou S."/>
            <person name="Ramaley R.F."/>
            <person name="Rodrigues D.F."/>
            <person name="Hendrix C."/>
            <person name="Richardson P."/>
            <person name="Tiedje J.M."/>
        </authorList>
    </citation>
    <scope>NUCLEOTIDE SEQUENCE [LARGE SCALE GENOMIC DNA]</scope>
    <source>
        <strain evidence="2">ATCC BAA-1283 / AT1b</strain>
    </source>
</reference>
<dbReference type="STRING" id="360911.EAT1b_0018"/>
<evidence type="ECO:0000313" key="2">
    <source>
        <dbReference type="Proteomes" id="UP000000716"/>
    </source>
</evidence>
<dbReference type="KEGG" id="eat:EAT1b_0018"/>
<keyword evidence="2" id="KW-1185">Reference proteome</keyword>
<sequence length="88" mass="10117">MLHGFVIERMPEPHSISMSNPLRVNMRLHYRAGIKANKGLKAWLETNGWRVGRRETTDEDGKACYIFEAYRAIHIPIDKKEASTYGGQ</sequence>